<evidence type="ECO:0000256" key="2">
    <source>
        <dbReference type="ARBA" id="ARBA00022840"/>
    </source>
</evidence>
<dbReference type="Pfam" id="PF00005">
    <property type="entry name" value="ABC_tran"/>
    <property type="match status" value="1"/>
</dbReference>
<gene>
    <name evidence="4" type="primary">ftsE_15</name>
    <name evidence="4" type="ORF">SDC9_73851</name>
</gene>
<feature type="domain" description="ABC transporter" evidence="3">
    <location>
        <begin position="4"/>
        <end position="243"/>
    </location>
</feature>
<dbReference type="GO" id="GO:0005886">
    <property type="term" value="C:plasma membrane"/>
    <property type="evidence" value="ECO:0007669"/>
    <property type="project" value="TreeGrafter"/>
</dbReference>
<keyword evidence="2 4" id="KW-0067">ATP-binding</keyword>
<dbReference type="SUPFAM" id="SSF52540">
    <property type="entry name" value="P-loop containing nucleoside triphosphate hydrolases"/>
    <property type="match status" value="1"/>
</dbReference>
<keyword evidence="1" id="KW-0547">Nucleotide-binding</keyword>
<evidence type="ECO:0000313" key="4">
    <source>
        <dbReference type="EMBL" id="MPM27341.1"/>
    </source>
</evidence>
<protein>
    <submittedName>
        <fullName evidence="4">Cell division ATP-binding protein FtsE</fullName>
    </submittedName>
</protein>
<dbReference type="PANTHER" id="PTHR24220:SF470">
    <property type="entry name" value="CELL DIVISION ATP-BINDING PROTEIN FTSE"/>
    <property type="match status" value="1"/>
</dbReference>
<dbReference type="AlphaFoldDB" id="A0A644YHG8"/>
<dbReference type="PROSITE" id="PS50893">
    <property type="entry name" value="ABC_TRANSPORTER_2"/>
    <property type="match status" value="1"/>
</dbReference>
<comment type="caution">
    <text evidence="4">The sequence shown here is derived from an EMBL/GenBank/DDBJ whole genome shotgun (WGS) entry which is preliminary data.</text>
</comment>
<dbReference type="EMBL" id="VSSQ01004968">
    <property type="protein sequence ID" value="MPM27341.1"/>
    <property type="molecule type" value="Genomic_DNA"/>
</dbReference>
<accession>A0A644YHG8</accession>
<dbReference type="SMART" id="SM00382">
    <property type="entry name" value="AAA"/>
    <property type="match status" value="1"/>
</dbReference>
<dbReference type="InterPro" id="IPR003439">
    <property type="entry name" value="ABC_transporter-like_ATP-bd"/>
</dbReference>
<dbReference type="Gene3D" id="3.40.50.300">
    <property type="entry name" value="P-loop containing nucleotide triphosphate hydrolases"/>
    <property type="match status" value="1"/>
</dbReference>
<dbReference type="InterPro" id="IPR015854">
    <property type="entry name" value="ABC_transpr_LolD-like"/>
</dbReference>
<dbReference type="GO" id="GO:0051301">
    <property type="term" value="P:cell division"/>
    <property type="evidence" value="ECO:0007669"/>
    <property type="project" value="UniProtKB-KW"/>
</dbReference>
<evidence type="ECO:0000259" key="3">
    <source>
        <dbReference type="PROSITE" id="PS50893"/>
    </source>
</evidence>
<dbReference type="InterPro" id="IPR027417">
    <property type="entry name" value="P-loop_NTPase"/>
</dbReference>
<dbReference type="GO" id="GO:0022857">
    <property type="term" value="F:transmembrane transporter activity"/>
    <property type="evidence" value="ECO:0007669"/>
    <property type="project" value="TreeGrafter"/>
</dbReference>
<reference evidence="4" key="1">
    <citation type="submission" date="2019-08" db="EMBL/GenBank/DDBJ databases">
        <authorList>
            <person name="Kucharzyk K."/>
            <person name="Murdoch R.W."/>
            <person name="Higgins S."/>
            <person name="Loffler F."/>
        </authorList>
    </citation>
    <scope>NUCLEOTIDE SEQUENCE</scope>
</reference>
<evidence type="ECO:0000256" key="1">
    <source>
        <dbReference type="ARBA" id="ARBA00022741"/>
    </source>
</evidence>
<dbReference type="GO" id="GO:0005524">
    <property type="term" value="F:ATP binding"/>
    <property type="evidence" value="ECO:0007669"/>
    <property type="project" value="UniProtKB-KW"/>
</dbReference>
<keyword evidence="4" id="KW-0132">Cell division</keyword>
<keyword evidence="4" id="KW-0131">Cell cycle</keyword>
<dbReference type="PANTHER" id="PTHR24220">
    <property type="entry name" value="IMPORT ATP-BINDING PROTEIN"/>
    <property type="match status" value="1"/>
</dbReference>
<proteinExistence type="predicted"/>
<name>A0A644YHG8_9ZZZZ</name>
<dbReference type="InterPro" id="IPR003593">
    <property type="entry name" value="AAA+_ATPase"/>
</dbReference>
<dbReference type="GO" id="GO:0016887">
    <property type="term" value="F:ATP hydrolysis activity"/>
    <property type="evidence" value="ECO:0007669"/>
    <property type="project" value="InterPro"/>
</dbReference>
<organism evidence="4">
    <name type="scientific">bioreactor metagenome</name>
    <dbReference type="NCBI Taxonomy" id="1076179"/>
    <lineage>
        <taxon>unclassified sequences</taxon>
        <taxon>metagenomes</taxon>
        <taxon>ecological metagenomes</taxon>
    </lineage>
</organism>
<sequence length="244" mass="26975">MPTIELKQATKRYRIEHGRLEAVSGIDLTIRQGEFVFVVGSSGAGKSTLLQLIAGQIRADEGLVLLDGVNVAPLPLFPSARLRRNFGYVAQESHLMRRRTVNENLIMVARVSGLTREKKLMERTQKALGIVGLGGLGEKYPGELSIGQARRVELARALINSPPILVLDELTANLDEDNIWDMMHVLTELNRQGTTVVMATHASMFVNIMHRRVVTLVDGRVAGDVAGGRYGELKERKSKFTLNH</sequence>